<organism evidence="8 9">
    <name type="scientific">Marinobacterium rhizophilum</name>
    <dbReference type="NCBI Taxonomy" id="420402"/>
    <lineage>
        <taxon>Bacteria</taxon>
        <taxon>Pseudomonadati</taxon>
        <taxon>Pseudomonadota</taxon>
        <taxon>Gammaproteobacteria</taxon>
        <taxon>Oceanospirillales</taxon>
        <taxon>Oceanospirillaceae</taxon>
        <taxon>Marinobacterium</taxon>
    </lineage>
</organism>
<evidence type="ECO:0000256" key="5">
    <source>
        <dbReference type="ARBA" id="ARBA00022989"/>
    </source>
</evidence>
<dbReference type="PANTHER" id="PTHR22926">
    <property type="entry name" value="PHOSPHO-N-ACETYLMURAMOYL-PENTAPEPTIDE-TRANSFERASE"/>
    <property type="match status" value="1"/>
</dbReference>
<dbReference type="PANTHER" id="PTHR22926:SF3">
    <property type="entry name" value="UNDECAPRENYL-PHOSPHATE ALPHA-N-ACETYLGLUCOSAMINYL 1-PHOSPHATE TRANSFERASE"/>
    <property type="match status" value="1"/>
</dbReference>
<protein>
    <submittedName>
        <fullName evidence="8">UDP-phosphate alpha-N-acetylglucosaminyl 1-phosphate transferase</fullName>
    </submittedName>
</protein>
<evidence type="ECO:0000256" key="7">
    <source>
        <dbReference type="SAM" id="Phobius"/>
    </source>
</evidence>
<feature type="transmembrane region" description="Helical" evidence="7">
    <location>
        <begin position="265"/>
        <end position="283"/>
    </location>
</feature>
<evidence type="ECO:0000256" key="6">
    <source>
        <dbReference type="ARBA" id="ARBA00023136"/>
    </source>
</evidence>
<feature type="transmembrane region" description="Helical" evidence="7">
    <location>
        <begin position="161"/>
        <end position="179"/>
    </location>
</feature>
<feature type="transmembrane region" description="Helical" evidence="7">
    <location>
        <begin position="106"/>
        <end position="124"/>
    </location>
</feature>
<evidence type="ECO:0000313" key="8">
    <source>
        <dbReference type="EMBL" id="UTW10638.1"/>
    </source>
</evidence>
<comment type="subcellular location">
    <subcellularLocation>
        <location evidence="1">Cell membrane</location>
        <topology evidence="1">Multi-pass membrane protein</topology>
    </subcellularLocation>
</comment>
<keyword evidence="2" id="KW-1003">Cell membrane</keyword>
<dbReference type="Proteomes" id="UP001058461">
    <property type="component" value="Chromosome"/>
</dbReference>
<proteinExistence type="predicted"/>
<gene>
    <name evidence="8" type="ORF">KDW95_15225</name>
</gene>
<sequence length="295" mass="32035">MAIYTGLMVTLLAFLPVSEKIAYLLGTASFIMLTGLIDDIRDLGVRVRLLIQAVASLAMIAGTGLYIESLGDLFGFGEVYLGLWGIPFTVLAVIGVINAFNMVDGIDGLAGGLSLVAILGILAFEGLAGNYRNVDYLLLLACALVPFLLANLGIISRRKIFMGDAGSMFMGYVITWTLINLTQGESQVIEPVNALWCVAIPVMDTLGVMYRRIKRGQSPFQPDREHLHHIFMRAGFCARKTLLTILGSAVAIILLGLVIEAVFPALALYGFSALFLGYGYLLMHAWKLQKLMKGH</sequence>
<feature type="transmembrane region" description="Helical" evidence="7">
    <location>
        <begin position="191"/>
        <end position="210"/>
    </location>
</feature>
<keyword evidence="3 8" id="KW-0808">Transferase</keyword>
<evidence type="ECO:0000313" key="9">
    <source>
        <dbReference type="Proteomes" id="UP001058461"/>
    </source>
</evidence>
<dbReference type="EMBL" id="CP073347">
    <property type="protein sequence ID" value="UTW10638.1"/>
    <property type="molecule type" value="Genomic_DNA"/>
</dbReference>
<dbReference type="CDD" id="cd06853">
    <property type="entry name" value="GT_WecA_like"/>
    <property type="match status" value="1"/>
</dbReference>
<name>A0ABY5HGA6_9GAMM</name>
<evidence type="ECO:0000256" key="2">
    <source>
        <dbReference type="ARBA" id="ARBA00022475"/>
    </source>
</evidence>
<evidence type="ECO:0000256" key="1">
    <source>
        <dbReference type="ARBA" id="ARBA00004651"/>
    </source>
</evidence>
<feature type="transmembrane region" description="Helical" evidence="7">
    <location>
        <begin position="136"/>
        <end position="154"/>
    </location>
</feature>
<keyword evidence="6 7" id="KW-0472">Membrane</keyword>
<dbReference type="InterPro" id="IPR000715">
    <property type="entry name" value="Glycosyl_transferase_4"/>
</dbReference>
<feature type="transmembrane region" description="Helical" evidence="7">
    <location>
        <begin position="49"/>
        <end position="67"/>
    </location>
</feature>
<feature type="transmembrane region" description="Helical" evidence="7">
    <location>
        <begin position="79"/>
        <end position="99"/>
    </location>
</feature>
<feature type="transmembrane region" description="Helical" evidence="7">
    <location>
        <begin position="20"/>
        <end position="37"/>
    </location>
</feature>
<dbReference type="Pfam" id="PF00953">
    <property type="entry name" value="Glycos_transf_4"/>
    <property type="match status" value="1"/>
</dbReference>
<evidence type="ECO:0000256" key="4">
    <source>
        <dbReference type="ARBA" id="ARBA00022692"/>
    </source>
</evidence>
<keyword evidence="5 7" id="KW-1133">Transmembrane helix</keyword>
<keyword evidence="4 7" id="KW-0812">Transmembrane</keyword>
<keyword evidence="9" id="KW-1185">Reference proteome</keyword>
<feature type="transmembrane region" description="Helical" evidence="7">
    <location>
        <begin position="241"/>
        <end position="259"/>
    </location>
</feature>
<evidence type="ECO:0000256" key="3">
    <source>
        <dbReference type="ARBA" id="ARBA00022679"/>
    </source>
</evidence>
<accession>A0ABY5HGA6</accession>
<dbReference type="GO" id="GO:0016740">
    <property type="term" value="F:transferase activity"/>
    <property type="evidence" value="ECO:0007669"/>
    <property type="project" value="UniProtKB-KW"/>
</dbReference>
<reference evidence="8" key="1">
    <citation type="submission" date="2021-04" db="EMBL/GenBank/DDBJ databases">
        <title>Oceanospirillales bacteria with DddD are important DMSP degraders in coastal seawater.</title>
        <authorList>
            <person name="Liu J."/>
        </authorList>
    </citation>
    <scope>NUCLEOTIDE SEQUENCE</scope>
    <source>
        <strain evidence="8">D13-1</strain>
    </source>
</reference>
<dbReference type="RefSeq" id="WP_255852687.1">
    <property type="nucleotide sequence ID" value="NZ_CP073347.1"/>
</dbReference>